<sequence length="111" mass="12624">GNYIDDGALVATNVASFSMNEFGLYDMAGNVAEWTSSAYDESAYVFTHDMNPNYQYNARADEPPVMKRKVIRGGSWKDIGYYLQVSSRAYEYQDSAKSFIGFRNVRSYMGY</sequence>
<dbReference type="InterPro" id="IPR016187">
    <property type="entry name" value="CTDL_fold"/>
</dbReference>
<evidence type="ECO:0000259" key="1">
    <source>
        <dbReference type="Pfam" id="PF03781"/>
    </source>
</evidence>
<organism evidence="2">
    <name type="scientific">marine sediment metagenome</name>
    <dbReference type="NCBI Taxonomy" id="412755"/>
    <lineage>
        <taxon>unclassified sequences</taxon>
        <taxon>metagenomes</taxon>
        <taxon>ecological metagenomes</taxon>
    </lineage>
</organism>
<dbReference type="InterPro" id="IPR051043">
    <property type="entry name" value="Sulfatase_Mod_Factor_Kinase"/>
</dbReference>
<name>X1GHX3_9ZZZZ</name>
<dbReference type="PANTHER" id="PTHR23150">
    <property type="entry name" value="SULFATASE MODIFYING FACTOR 1, 2"/>
    <property type="match status" value="1"/>
</dbReference>
<proteinExistence type="predicted"/>
<dbReference type="SUPFAM" id="SSF56436">
    <property type="entry name" value="C-type lectin-like"/>
    <property type="match status" value="1"/>
</dbReference>
<dbReference type="InterPro" id="IPR005532">
    <property type="entry name" value="SUMF_dom"/>
</dbReference>
<dbReference type="EMBL" id="BARU01013043">
    <property type="protein sequence ID" value="GAH32618.1"/>
    <property type="molecule type" value="Genomic_DNA"/>
</dbReference>
<reference evidence="2" key="1">
    <citation type="journal article" date="2014" name="Front. Microbiol.">
        <title>High frequency of phylogenetically diverse reductive dehalogenase-homologous genes in deep subseafloor sedimentary metagenomes.</title>
        <authorList>
            <person name="Kawai M."/>
            <person name="Futagami T."/>
            <person name="Toyoda A."/>
            <person name="Takaki Y."/>
            <person name="Nishi S."/>
            <person name="Hori S."/>
            <person name="Arai W."/>
            <person name="Tsubouchi T."/>
            <person name="Morono Y."/>
            <person name="Uchiyama I."/>
            <person name="Ito T."/>
            <person name="Fujiyama A."/>
            <person name="Inagaki F."/>
            <person name="Takami H."/>
        </authorList>
    </citation>
    <scope>NUCLEOTIDE SEQUENCE</scope>
    <source>
        <strain evidence="2">Expedition CK06-06</strain>
    </source>
</reference>
<dbReference type="Gene3D" id="3.90.1580.10">
    <property type="entry name" value="paralog of FGE (formylglycine-generating enzyme)"/>
    <property type="match status" value="1"/>
</dbReference>
<feature type="domain" description="Sulfatase-modifying factor enzyme-like" evidence="1">
    <location>
        <begin position="11"/>
        <end position="106"/>
    </location>
</feature>
<evidence type="ECO:0000313" key="2">
    <source>
        <dbReference type="EMBL" id="GAH32618.1"/>
    </source>
</evidence>
<protein>
    <recommendedName>
        <fullName evidence="1">Sulfatase-modifying factor enzyme-like domain-containing protein</fullName>
    </recommendedName>
</protein>
<dbReference type="AlphaFoldDB" id="X1GHX3"/>
<dbReference type="GO" id="GO:0120147">
    <property type="term" value="F:formylglycine-generating oxidase activity"/>
    <property type="evidence" value="ECO:0007669"/>
    <property type="project" value="TreeGrafter"/>
</dbReference>
<gene>
    <name evidence="2" type="ORF">S03H2_23769</name>
</gene>
<accession>X1GHX3</accession>
<dbReference type="Pfam" id="PF03781">
    <property type="entry name" value="FGE-sulfatase"/>
    <property type="match status" value="1"/>
</dbReference>
<dbReference type="InterPro" id="IPR042095">
    <property type="entry name" value="SUMF_sf"/>
</dbReference>
<feature type="non-terminal residue" evidence="2">
    <location>
        <position position="1"/>
    </location>
</feature>
<comment type="caution">
    <text evidence="2">The sequence shown here is derived from an EMBL/GenBank/DDBJ whole genome shotgun (WGS) entry which is preliminary data.</text>
</comment>
<dbReference type="PANTHER" id="PTHR23150:SF19">
    <property type="entry name" value="FORMYLGLYCINE-GENERATING ENZYME"/>
    <property type="match status" value="1"/>
</dbReference>